<dbReference type="RefSeq" id="WP_158234572.1">
    <property type="nucleotide sequence ID" value="NZ_JACEZV010000001.1"/>
</dbReference>
<dbReference type="EMBL" id="VFMJ01000001">
    <property type="protein sequence ID" value="TQI84826.1"/>
    <property type="molecule type" value="Genomic_DNA"/>
</dbReference>
<reference evidence="1 2" key="1">
    <citation type="submission" date="2019-06" db="EMBL/GenBank/DDBJ databases">
        <authorList>
            <person name="Deangelis K."/>
            <person name="Huntemann M."/>
            <person name="Clum A."/>
            <person name="Pillay M."/>
            <person name="Palaniappan K."/>
            <person name="Varghese N."/>
            <person name="Mikhailova N."/>
            <person name="Stamatis D."/>
            <person name="Reddy T."/>
            <person name="Daum C."/>
            <person name="Shapiro N."/>
            <person name="Ivanova N."/>
            <person name="Kyrpides N."/>
            <person name="Woyke T."/>
        </authorList>
    </citation>
    <scope>NUCLEOTIDE SEQUENCE [LARGE SCALE GENOMIC DNA]</scope>
    <source>
        <strain evidence="1 2">106R</strain>
    </source>
</reference>
<accession>A0AA46K578</accession>
<organism evidence="1 2">
    <name type="scientific">Serratia marcescens</name>
    <dbReference type="NCBI Taxonomy" id="615"/>
    <lineage>
        <taxon>Bacteria</taxon>
        <taxon>Pseudomonadati</taxon>
        <taxon>Pseudomonadota</taxon>
        <taxon>Gammaproteobacteria</taxon>
        <taxon>Enterobacterales</taxon>
        <taxon>Yersiniaceae</taxon>
        <taxon>Serratia</taxon>
    </lineage>
</organism>
<sequence>MANRRPRLVRGVEITTECDMWQQSKHYRFRSGMYYGRIRYAELRDEK</sequence>
<name>A0AA46K578_SERMA</name>
<evidence type="ECO:0000313" key="1">
    <source>
        <dbReference type="EMBL" id="TQI84826.1"/>
    </source>
</evidence>
<gene>
    <name evidence="1" type="ORF">FHU12_2349</name>
</gene>
<protein>
    <submittedName>
        <fullName evidence="1">Uncharacterized protein</fullName>
    </submittedName>
</protein>
<proteinExistence type="predicted"/>
<dbReference type="AlphaFoldDB" id="A0AA46K578"/>
<dbReference type="Proteomes" id="UP000320710">
    <property type="component" value="Unassembled WGS sequence"/>
</dbReference>
<reference evidence="1 2" key="2">
    <citation type="submission" date="2019-07" db="EMBL/GenBank/DDBJ databases">
        <title>Investigation of anaerobic lignin degradation for improved lignocellulosic biofuels.</title>
        <authorList>
            <person name="Deangelis K.PhD."/>
        </authorList>
    </citation>
    <scope>NUCLEOTIDE SEQUENCE [LARGE SCALE GENOMIC DNA]</scope>
    <source>
        <strain evidence="1 2">106R</strain>
    </source>
</reference>
<evidence type="ECO:0000313" key="2">
    <source>
        <dbReference type="Proteomes" id="UP000320710"/>
    </source>
</evidence>
<comment type="caution">
    <text evidence="1">The sequence shown here is derived from an EMBL/GenBank/DDBJ whole genome shotgun (WGS) entry which is preliminary data.</text>
</comment>